<gene>
    <name evidence="4" type="ORF">DWX41_00620</name>
</gene>
<dbReference type="InterPro" id="IPR008984">
    <property type="entry name" value="SMAD_FHA_dom_sf"/>
</dbReference>
<accession>A0A3E2X1Z8</accession>
<sequence length="192" mass="22030">MDIHMMYWIILIVLAALIAVTIIVTIVTIVKERKEYRHYELDEAYGGESDDYDDDDYDDRPPVRKKKQAVGQPPKTPAAGAGKKRRWKIILEDPDTGERYSFVFYDSIGIGRTTKDVAFEEFLSLPGDRKISKVHCAIVRSKDKLFLRDEGSKNHTFLNGKKVQKPIVIQKEDIISMGETDLEVVKILRETN</sequence>
<keyword evidence="2" id="KW-0812">Transmembrane</keyword>
<reference evidence="4 5" key="1">
    <citation type="submission" date="2018-08" db="EMBL/GenBank/DDBJ databases">
        <title>A genome reference for cultivated species of the human gut microbiota.</title>
        <authorList>
            <person name="Zou Y."/>
            <person name="Xue W."/>
            <person name="Luo G."/>
        </authorList>
    </citation>
    <scope>NUCLEOTIDE SEQUENCE [LARGE SCALE GENOMIC DNA]</scope>
    <source>
        <strain evidence="4 5">AF19-21</strain>
    </source>
</reference>
<organism evidence="4 5">
    <name type="scientific">Hungatella hathewayi</name>
    <dbReference type="NCBI Taxonomy" id="154046"/>
    <lineage>
        <taxon>Bacteria</taxon>
        <taxon>Bacillati</taxon>
        <taxon>Bacillota</taxon>
        <taxon>Clostridia</taxon>
        <taxon>Lachnospirales</taxon>
        <taxon>Lachnospiraceae</taxon>
        <taxon>Hungatella</taxon>
    </lineage>
</organism>
<dbReference type="Pfam" id="PF00498">
    <property type="entry name" value="FHA"/>
    <property type="match status" value="1"/>
</dbReference>
<feature type="compositionally biased region" description="Acidic residues" evidence="1">
    <location>
        <begin position="47"/>
        <end position="58"/>
    </location>
</feature>
<proteinExistence type="predicted"/>
<evidence type="ECO:0000256" key="1">
    <source>
        <dbReference type="SAM" id="MobiDB-lite"/>
    </source>
</evidence>
<evidence type="ECO:0000256" key="2">
    <source>
        <dbReference type="SAM" id="Phobius"/>
    </source>
</evidence>
<dbReference type="InterPro" id="IPR000253">
    <property type="entry name" value="FHA_dom"/>
</dbReference>
<comment type="caution">
    <text evidence="4">The sequence shown here is derived from an EMBL/GenBank/DDBJ whole genome shotgun (WGS) entry which is preliminary data.</text>
</comment>
<dbReference type="Gene3D" id="2.60.200.20">
    <property type="match status" value="1"/>
</dbReference>
<dbReference type="Proteomes" id="UP000261111">
    <property type="component" value="Unassembled WGS sequence"/>
</dbReference>
<feature type="transmembrane region" description="Helical" evidence="2">
    <location>
        <begin position="6"/>
        <end position="30"/>
    </location>
</feature>
<dbReference type="SMART" id="SM00240">
    <property type="entry name" value="FHA"/>
    <property type="match status" value="1"/>
</dbReference>
<feature type="region of interest" description="Disordered" evidence="1">
    <location>
        <begin position="47"/>
        <end position="84"/>
    </location>
</feature>
<dbReference type="PROSITE" id="PS50006">
    <property type="entry name" value="FHA_DOMAIN"/>
    <property type="match status" value="1"/>
</dbReference>
<dbReference type="SUPFAM" id="SSF49879">
    <property type="entry name" value="SMAD/FHA domain"/>
    <property type="match status" value="1"/>
</dbReference>
<dbReference type="AlphaFoldDB" id="A0A3E2X1Z8"/>
<feature type="domain" description="FHA" evidence="3">
    <location>
        <begin position="108"/>
        <end position="163"/>
    </location>
</feature>
<dbReference type="CDD" id="cd00060">
    <property type="entry name" value="FHA"/>
    <property type="match status" value="1"/>
</dbReference>
<evidence type="ECO:0000313" key="4">
    <source>
        <dbReference type="EMBL" id="RGC35530.1"/>
    </source>
</evidence>
<keyword evidence="2" id="KW-1133">Transmembrane helix</keyword>
<protein>
    <submittedName>
        <fullName evidence="4">FHA domain-containing protein</fullName>
    </submittedName>
</protein>
<keyword evidence="2" id="KW-0472">Membrane</keyword>
<evidence type="ECO:0000313" key="5">
    <source>
        <dbReference type="Proteomes" id="UP000261111"/>
    </source>
</evidence>
<evidence type="ECO:0000259" key="3">
    <source>
        <dbReference type="PROSITE" id="PS50006"/>
    </source>
</evidence>
<dbReference type="EMBL" id="QVIA01000001">
    <property type="protein sequence ID" value="RGC35530.1"/>
    <property type="molecule type" value="Genomic_DNA"/>
</dbReference>
<name>A0A3E2X1Z8_9FIRM</name>